<sequence>MLKRNSNSCVRDEPGAELGVGEARRRQRRSRVRVGSSTCVHRHQATVTVDLGASEVDMVQRRAAAADLVRRRGAEDLAQSRAAAAARHRAASAWRRGRRIASGLLHGCTSASRRCTRSSPRLHELSLDLSSGPGSGARFA</sequence>
<evidence type="ECO:0000313" key="2">
    <source>
        <dbReference type="EnsemblPlants" id="OB03G30530.1"/>
    </source>
</evidence>
<keyword evidence="3" id="KW-1185">Reference proteome</keyword>
<reference evidence="2" key="1">
    <citation type="journal article" date="2013" name="Nat. Commun.">
        <title>Whole-genome sequencing of Oryza brachyantha reveals mechanisms underlying Oryza genome evolution.</title>
        <authorList>
            <person name="Chen J."/>
            <person name="Huang Q."/>
            <person name="Gao D."/>
            <person name="Wang J."/>
            <person name="Lang Y."/>
            <person name="Liu T."/>
            <person name="Li B."/>
            <person name="Bai Z."/>
            <person name="Luis Goicoechea J."/>
            <person name="Liang C."/>
            <person name="Chen C."/>
            <person name="Zhang W."/>
            <person name="Sun S."/>
            <person name="Liao Y."/>
            <person name="Zhang X."/>
            <person name="Yang L."/>
            <person name="Song C."/>
            <person name="Wang M."/>
            <person name="Shi J."/>
            <person name="Liu G."/>
            <person name="Liu J."/>
            <person name="Zhou H."/>
            <person name="Zhou W."/>
            <person name="Yu Q."/>
            <person name="An N."/>
            <person name="Chen Y."/>
            <person name="Cai Q."/>
            <person name="Wang B."/>
            <person name="Liu B."/>
            <person name="Min J."/>
            <person name="Huang Y."/>
            <person name="Wu H."/>
            <person name="Li Z."/>
            <person name="Zhang Y."/>
            <person name="Yin Y."/>
            <person name="Song W."/>
            <person name="Jiang J."/>
            <person name="Jackson S.A."/>
            <person name="Wing R.A."/>
            <person name="Wang J."/>
            <person name="Chen M."/>
        </authorList>
    </citation>
    <scope>NUCLEOTIDE SEQUENCE [LARGE SCALE GENOMIC DNA]</scope>
    <source>
        <strain evidence="2">cv. IRGC 101232</strain>
    </source>
</reference>
<reference evidence="2" key="2">
    <citation type="submission" date="2013-04" db="UniProtKB">
        <authorList>
            <consortium name="EnsemblPlants"/>
        </authorList>
    </citation>
    <scope>IDENTIFICATION</scope>
</reference>
<protein>
    <submittedName>
        <fullName evidence="2">Uncharacterized protein</fullName>
    </submittedName>
</protein>
<evidence type="ECO:0000313" key="3">
    <source>
        <dbReference type="Proteomes" id="UP000006038"/>
    </source>
</evidence>
<dbReference type="AlphaFoldDB" id="J3LPS7"/>
<accession>J3LPS7</accession>
<dbReference type="Gramene" id="OB03G30530.1">
    <property type="protein sequence ID" value="OB03G30530.1"/>
    <property type="gene ID" value="OB03G30530"/>
</dbReference>
<proteinExistence type="predicted"/>
<organism evidence="2">
    <name type="scientific">Oryza brachyantha</name>
    <name type="common">malo sina</name>
    <dbReference type="NCBI Taxonomy" id="4533"/>
    <lineage>
        <taxon>Eukaryota</taxon>
        <taxon>Viridiplantae</taxon>
        <taxon>Streptophyta</taxon>
        <taxon>Embryophyta</taxon>
        <taxon>Tracheophyta</taxon>
        <taxon>Spermatophyta</taxon>
        <taxon>Magnoliopsida</taxon>
        <taxon>Liliopsida</taxon>
        <taxon>Poales</taxon>
        <taxon>Poaceae</taxon>
        <taxon>BOP clade</taxon>
        <taxon>Oryzoideae</taxon>
        <taxon>Oryzeae</taxon>
        <taxon>Oryzinae</taxon>
        <taxon>Oryza</taxon>
    </lineage>
</organism>
<dbReference type="Proteomes" id="UP000006038">
    <property type="component" value="Chromosome 3"/>
</dbReference>
<feature type="region of interest" description="Disordered" evidence="1">
    <location>
        <begin position="1"/>
        <end position="37"/>
    </location>
</feature>
<dbReference type="HOGENOM" id="CLU_1838219_0_0_1"/>
<evidence type="ECO:0000256" key="1">
    <source>
        <dbReference type="SAM" id="MobiDB-lite"/>
    </source>
</evidence>
<dbReference type="EnsemblPlants" id="OB03G30530.1">
    <property type="protein sequence ID" value="OB03G30530.1"/>
    <property type="gene ID" value="OB03G30530"/>
</dbReference>
<name>J3LPS7_ORYBR</name>